<gene>
    <name evidence="1" type="ORF">AN908_06850</name>
    <name evidence="2" type="ORF">AN908_07330</name>
</gene>
<organism evidence="1 3">
    <name type="scientific">Mycobacteroides immunogenum</name>
    <dbReference type="NCBI Taxonomy" id="83262"/>
    <lineage>
        <taxon>Bacteria</taxon>
        <taxon>Bacillati</taxon>
        <taxon>Actinomycetota</taxon>
        <taxon>Actinomycetes</taxon>
        <taxon>Mycobacteriales</taxon>
        <taxon>Mycobacteriaceae</taxon>
        <taxon>Mycobacteroides</taxon>
    </lineage>
</organism>
<sequence length="96" mass="11055">MIRLRLGNTGWYLILLRCFRGIVGGRTMSDYYKTGFEQDVLGILNDIRKTLNEALEIQKRQWERVLPGINITGRDIANVAGDDSANRQNYQGNPRR</sequence>
<accession>A0A7V8LQY5</accession>
<proteinExistence type="predicted"/>
<dbReference type="EMBL" id="LJFO01000003">
    <property type="protein sequence ID" value="KPG14357.1"/>
    <property type="molecule type" value="Genomic_DNA"/>
</dbReference>
<evidence type="ECO:0000313" key="3">
    <source>
        <dbReference type="Proteomes" id="UP000037843"/>
    </source>
</evidence>
<reference evidence="1 3" key="1">
    <citation type="submission" date="2015-09" db="EMBL/GenBank/DDBJ databases">
        <title>Genome Sequences of Mycobacterium immunogenum Isolates, Recuperated from a Chloraminated Drinking Water Distribution System Simulator Subjected to Episodes of Nitrification.</title>
        <authorList>
            <person name="Gomez-Alvarez V."/>
            <person name="Revetta R.P."/>
        </authorList>
    </citation>
    <scope>NUCLEOTIDE SEQUENCE [LARGE SCALE GENOMIC DNA]</scope>
    <source>
        <strain evidence="1 3">H008</strain>
    </source>
</reference>
<dbReference type="AlphaFoldDB" id="A0A7V8LQY5"/>
<dbReference type="EMBL" id="LJFO01000003">
    <property type="protein sequence ID" value="KPG14285.1"/>
    <property type="molecule type" value="Genomic_DNA"/>
</dbReference>
<comment type="caution">
    <text evidence="1">The sequence shown here is derived from an EMBL/GenBank/DDBJ whole genome shotgun (WGS) entry which is preliminary data.</text>
</comment>
<evidence type="ECO:0000313" key="1">
    <source>
        <dbReference type="EMBL" id="KPG14285.1"/>
    </source>
</evidence>
<name>A0A7V8LQY5_9MYCO</name>
<evidence type="ECO:0000313" key="2">
    <source>
        <dbReference type="EMBL" id="KPG14357.1"/>
    </source>
</evidence>
<protein>
    <submittedName>
        <fullName evidence="1">Uncharacterized protein</fullName>
    </submittedName>
</protein>
<dbReference type="Proteomes" id="UP000037843">
    <property type="component" value="Unassembled WGS sequence"/>
</dbReference>